<organism evidence="2 3">
    <name type="scientific">Rhizobium sullae</name>
    <name type="common">Rhizobium hedysari</name>
    <dbReference type="NCBI Taxonomy" id="50338"/>
    <lineage>
        <taxon>Bacteria</taxon>
        <taxon>Pseudomonadati</taxon>
        <taxon>Pseudomonadota</taxon>
        <taxon>Alphaproteobacteria</taxon>
        <taxon>Hyphomicrobiales</taxon>
        <taxon>Rhizobiaceae</taxon>
        <taxon>Rhizobium/Agrobacterium group</taxon>
        <taxon>Rhizobium</taxon>
    </lineage>
</organism>
<sequence length="62" mass="6482">MIGRVQAFTTLFTDGFGLVIYLLSAILPGASEATLYMACGSAVVINVGSICLQAKGRLSRKS</sequence>
<evidence type="ECO:0000313" key="3">
    <source>
        <dbReference type="Proteomes" id="UP000294576"/>
    </source>
</evidence>
<dbReference type="AlphaFoldDB" id="A0A4R3QBP9"/>
<keyword evidence="1" id="KW-1133">Transmembrane helix</keyword>
<dbReference type="EMBL" id="SMBH01000003">
    <property type="protein sequence ID" value="TCU18194.1"/>
    <property type="molecule type" value="Genomic_DNA"/>
</dbReference>
<accession>A0A4R3QBP9</accession>
<feature type="transmembrane region" description="Helical" evidence="1">
    <location>
        <begin position="7"/>
        <end position="27"/>
    </location>
</feature>
<proteinExistence type="predicted"/>
<protein>
    <submittedName>
        <fullName evidence="2">Uncharacterized protein</fullName>
    </submittedName>
</protein>
<reference evidence="2 3" key="1">
    <citation type="submission" date="2019-03" db="EMBL/GenBank/DDBJ databases">
        <title>Genomic Encyclopedia of Type Strains, Phase IV (KMG-V): Genome sequencing to study the core and pangenomes of soil and plant-associated prokaryotes.</title>
        <authorList>
            <person name="Whitman W."/>
        </authorList>
    </citation>
    <scope>NUCLEOTIDE SEQUENCE [LARGE SCALE GENOMIC DNA]</scope>
    <source>
        <strain evidence="2 3">Hc14</strain>
    </source>
</reference>
<dbReference type="Proteomes" id="UP000294576">
    <property type="component" value="Unassembled WGS sequence"/>
</dbReference>
<keyword evidence="1" id="KW-0472">Membrane</keyword>
<comment type="caution">
    <text evidence="2">The sequence shown here is derived from an EMBL/GenBank/DDBJ whole genome shotgun (WGS) entry which is preliminary data.</text>
</comment>
<keyword evidence="1" id="KW-0812">Transmembrane</keyword>
<gene>
    <name evidence="2" type="ORF">EV132_103314</name>
</gene>
<feature type="transmembrane region" description="Helical" evidence="1">
    <location>
        <begin position="33"/>
        <end position="52"/>
    </location>
</feature>
<evidence type="ECO:0000256" key="1">
    <source>
        <dbReference type="SAM" id="Phobius"/>
    </source>
</evidence>
<name>A0A4R3QBP9_RHISU</name>
<evidence type="ECO:0000313" key="2">
    <source>
        <dbReference type="EMBL" id="TCU18194.1"/>
    </source>
</evidence>